<keyword evidence="2 8" id="KW-0812">Transmembrane</keyword>
<sequence>METSPTPKSLFVPSETYVSTETVNLIEIILDLFINFVISVVGVVTNILVIAVFIKQGFRDSVSVSMTTIAAWDLLKCWSGALQRLVGPMELLYPREAQSWRNISHIVLGHTIIFSTVVTSALAAYVAVERCLCVCFPLHVKWLLTRKISAFMCITISVVVFGSFCVMYGAYDLVWVWNARFNGTVAIYRYSSFALASEGDLFPYYNMIGIVWPFLSFGVITFCTCVISHRLYQASRFRNKQKERDEKRGQLSPRDRQVVKMLLVIVAIYIVSLFPRIAVYVVRIFIDDFYFLGKYHNMFKRAAHMGFFNNDGAASAPHRVDDVGNLMLWDSVPSIVSYSVFVLDLTNSAINLFVFLAMSSSFRETFYQMTTASHPPATHPPISGSDNAGRNQEMT</sequence>
<evidence type="ECO:0000256" key="8">
    <source>
        <dbReference type="RuleBase" id="RU000688"/>
    </source>
</evidence>
<dbReference type="Proteomes" id="UP000694888">
    <property type="component" value="Unplaced"/>
</dbReference>
<dbReference type="GeneID" id="106012148"/>
<evidence type="ECO:0000256" key="3">
    <source>
        <dbReference type="ARBA" id="ARBA00022989"/>
    </source>
</evidence>
<dbReference type="SUPFAM" id="SSF81321">
    <property type="entry name" value="Family A G protein-coupled receptor-like"/>
    <property type="match status" value="1"/>
</dbReference>
<dbReference type="RefSeq" id="XP_012939616.1">
    <property type="nucleotide sequence ID" value="XM_013084162.1"/>
</dbReference>
<feature type="transmembrane region" description="Helical" evidence="10">
    <location>
        <begin position="32"/>
        <end position="54"/>
    </location>
</feature>
<keyword evidence="6 8" id="KW-0675">Receptor</keyword>
<reference evidence="13" key="1">
    <citation type="submission" date="2025-08" db="UniProtKB">
        <authorList>
            <consortium name="RefSeq"/>
        </authorList>
    </citation>
    <scope>IDENTIFICATION</scope>
</reference>
<dbReference type="PRINTS" id="PR00237">
    <property type="entry name" value="GPCRRHODOPSN"/>
</dbReference>
<dbReference type="PROSITE" id="PS00237">
    <property type="entry name" value="G_PROTEIN_RECEP_F1_1"/>
    <property type="match status" value="1"/>
</dbReference>
<gene>
    <name evidence="13" type="primary">LOC106012148</name>
</gene>
<evidence type="ECO:0000313" key="12">
    <source>
        <dbReference type="Proteomes" id="UP000694888"/>
    </source>
</evidence>
<evidence type="ECO:0000259" key="11">
    <source>
        <dbReference type="PROSITE" id="PS50262"/>
    </source>
</evidence>
<evidence type="ECO:0000313" key="13">
    <source>
        <dbReference type="RefSeq" id="XP_012939616.1"/>
    </source>
</evidence>
<dbReference type="Pfam" id="PF00001">
    <property type="entry name" value="7tm_1"/>
    <property type="match status" value="1"/>
</dbReference>
<feature type="transmembrane region" description="Helical" evidence="10">
    <location>
        <begin position="210"/>
        <end position="232"/>
    </location>
</feature>
<evidence type="ECO:0000256" key="7">
    <source>
        <dbReference type="ARBA" id="ARBA00023224"/>
    </source>
</evidence>
<feature type="transmembrane region" description="Helical" evidence="10">
    <location>
        <begin position="106"/>
        <end position="128"/>
    </location>
</feature>
<dbReference type="Gene3D" id="1.20.1070.10">
    <property type="entry name" value="Rhodopsin 7-helix transmembrane proteins"/>
    <property type="match status" value="1"/>
</dbReference>
<feature type="transmembrane region" description="Helical" evidence="10">
    <location>
        <begin position="148"/>
        <end position="171"/>
    </location>
</feature>
<comment type="subcellular location">
    <subcellularLocation>
        <location evidence="1">Membrane</location>
        <topology evidence="1">Multi-pass membrane protein</topology>
    </subcellularLocation>
</comment>
<keyword evidence="7 8" id="KW-0807">Transducer</keyword>
<protein>
    <submittedName>
        <fullName evidence="13">Uncharacterized protein LOC106012148</fullName>
    </submittedName>
</protein>
<comment type="similarity">
    <text evidence="8">Belongs to the G-protein coupled receptor 1 family.</text>
</comment>
<dbReference type="InterPro" id="IPR017452">
    <property type="entry name" value="GPCR_Rhodpsn_7TM"/>
</dbReference>
<dbReference type="PANTHER" id="PTHR24243">
    <property type="entry name" value="G-PROTEIN COUPLED RECEPTOR"/>
    <property type="match status" value="1"/>
</dbReference>
<evidence type="ECO:0000256" key="2">
    <source>
        <dbReference type="ARBA" id="ARBA00022692"/>
    </source>
</evidence>
<feature type="compositionally biased region" description="Polar residues" evidence="9">
    <location>
        <begin position="384"/>
        <end position="395"/>
    </location>
</feature>
<organism evidence="12 13">
    <name type="scientific">Aplysia californica</name>
    <name type="common">California sea hare</name>
    <dbReference type="NCBI Taxonomy" id="6500"/>
    <lineage>
        <taxon>Eukaryota</taxon>
        <taxon>Metazoa</taxon>
        <taxon>Spiralia</taxon>
        <taxon>Lophotrochozoa</taxon>
        <taxon>Mollusca</taxon>
        <taxon>Gastropoda</taxon>
        <taxon>Heterobranchia</taxon>
        <taxon>Euthyneura</taxon>
        <taxon>Tectipleura</taxon>
        <taxon>Aplysiida</taxon>
        <taxon>Aplysioidea</taxon>
        <taxon>Aplysiidae</taxon>
        <taxon>Aplysia</taxon>
    </lineage>
</organism>
<evidence type="ECO:0000256" key="1">
    <source>
        <dbReference type="ARBA" id="ARBA00004141"/>
    </source>
</evidence>
<feature type="domain" description="G-protein coupled receptors family 1 profile" evidence="11">
    <location>
        <begin position="45"/>
        <end position="355"/>
    </location>
</feature>
<feature type="transmembrane region" description="Helical" evidence="10">
    <location>
        <begin position="335"/>
        <end position="358"/>
    </location>
</feature>
<evidence type="ECO:0000256" key="10">
    <source>
        <dbReference type="SAM" id="Phobius"/>
    </source>
</evidence>
<keyword evidence="12" id="KW-1185">Reference proteome</keyword>
<name>A0ABM1A2N0_APLCA</name>
<evidence type="ECO:0000256" key="6">
    <source>
        <dbReference type="ARBA" id="ARBA00023170"/>
    </source>
</evidence>
<dbReference type="PANTHER" id="PTHR24243:SF208">
    <property type="entry name" value="PYROKININ-1 RECEPTOR"/>
    <property type="match status" value="1"/>
</dbReference>
<accession>A0ABM1A2N0</accession>
<proteinExistence type="inferred from homology"/>
<evidence type="ECO:0000256" key="5">
    <source>
        <dbReference type="ARBA" id="ARBA00023136"/>
    </source>
</evidence>
<keyword evidence="5 10" id="KW-0472">Membrane</keyword>
<evidence type="ECO:0000256" key="9">
    <source>
        <dbReference type="SAM" id="MobiDB-lite"/>
    </source>
</evidence>
<feature type="region of interest" description="Disordered" evidence="9">
    <location>
        <begin position="373"/>
        <end position="395"/>
    </location>
</feature>
<keyword evidence="4 8" id="KW-0297">G-protein coupled receptor</keyword>
<dbReference type="InterPro" id="IPR000276">
    <property type="entry name" value="GPCR_Rhodpsn"/>
</dbReference>
<keyword evidence="3 10" id="KW-1133">Transmembrane helix</keyword>
<dbReference type="PROSITE" id="PS50262">
    <property type="entry name" value="G_PROTEIN_RECEP_F1_2"/>
    <property type="match status" value="1"/>
</dbReference>
<evidence type="ECO:0000256" key="4">
    <source>
        <dbReference type="ARBA" id="ARBA00023040"/>
    </source>
</evidence>
<feature type="transmembrane region" description="Helical" evidence="10">
    <location>
        <begin position="261"/>
        <end position="286"/>
    </location>
</feature>